<dbReference type="AlphaFoldDB" id="A0A932MLY4"/>
<dbReference type="EMBL" id="JACPUR010000001">
    <property type="protein sequence ID" value="MBI3126088.1"/>
    <property type="molecule type" value="Genomic_DNA"/>
</dbReference>
<reference evidence="2" key="1">
    <citation type="submission" date="2020-07" db="EMBL/GenBank/DDBJ databases">
        <title>Huge and variable diversity of episymbiotic CPR bacteria and DPANN archaea in groundwater ecosystems.</title>
        <authorList>
            <person name="He C.Y."/>
            <person name="Keren R."/>
            <person name="Whittaker M."/>
            <person name="Farag I.F."/>
            <person name="Doudna J."/>
            <person name="Cate J.H.D."/>
            <person name="Banfield J.F."/>
        </authorList>
    </citation>
    <scope>NUCLEOTIDE SEQUENCE</scope>
    <source>
        <strain evidence="2">NC_groundwater_763_Ag_S-0.2um_68_21</strain>
    </source>
</reference>
<comment type="caution">
    <text evidence="2">The sequence shown here is derived from an EMBL/GenBank/DDBJ whole genome shotgun (WGS) entry which is preliminary data.</text>
</comment>
<gene>
    <name evidence="2" type="ORF">HYZ11_00600</name>
</gene>
<keyword evidence="1" id="KW-0732">Signal</keyword>
<sequence length="432" mass="47255">MEKIICTAYMAAAAFSAILLFTVSGPAEGATLFSCGKGSFYDPRDKGECWTCEGWNRTAYAVTDGKSCSRWVPEHLYRATRHQKAKGLSCPKGQFFDLYDGGACWSCGGGGHRTAYHINSTKACSKPGYEQFKHAKHVAPVSTCGGKGKRPCYLIERVPSCDKGLYENFKDNRCDTLPPGKNAVSASVDSMDRAVHSVNKSCAGFLNAMGDESAMTAAKFYHLGATGELALRGSNHFVTGFYCGVFPYASGILQEVSFVANAPEMFKQGAKEAQKRKAQYAKAFDHAYWHKPCLDLKAGYRELCAIVEALPQKAAADCVSGLWTKVRNEIYQAGLKKNTQPDPEPYMQAMELAGNIYFAEKVDEVFALAELAAAVATEGTSEAVTVAQRIKKVYDFLKKIRTAYRIVMKVHSATNDMRAELNTVPACRPLIN</sequence>
<organism evidence="2 3">
    <name type="scientific">Tectimicrobiota bacterium</name>
    <dbReference type="NCBI Taxonomy" id="2528274"/>
    <lineage>
        <taxon>Bacteria</taxon>
        <taxon>Pseudomonadati</taxon>
        <taxon>Nitrospinota/Tectimicrobiota group</taxon>
        <taxon>Candidatus Tectimicrobiota</taxon>
    </lineage>
</organism>
<accession>A0A932MLY4</accession>
<dbReference type="Proteomes" id="UP000782312">
    <property type="component" value="Unassembled WGS sequence"/>
</dbReference>
<feature type="signal peptide" evidence="1">
    <location>
        <begin position="1"/>
        <end position="29"/>
    </location>
</feature>
<protein>
    <submittedName>
        <fullName evidence="2">Uncharacterized protein</fullName>
    </submittedName>
</protein>
<evidence type="ECO:0000256" key="1">
    <source>
        <dbReference type="SAM" id="SignalP"/>
    </source>
</evidence>
<proteinExistence type="predicted"/>
<name>A0A932MLY4_UNCTE</name>
<feature type="chain" id="PRO_5036722271" evidence="1">
    <location>
        <begin position="30"/>
        <end position="432"/>
    </location>
</feature>
<evidence type="ECO:0000313" key="3">
    <source>
        <dbReference type="Proteomes" id="UP000782312"/>
    </source>
</evidence>
<evidence type="ECO:0000313" key="2">
    <source>
        <dbReference type="EMBL" id="MBI3126088.1"/>
    </source>
</evidence>